<proteinExistence type="predicted"/>
<dbReference type="RefSeq" id="WP_005452474.1">
    <property type="nucleotide sequence ID" value="NZ_CM001440.1"/>
</dbReference>
<dbReference type="HOGENOM" id="CLU_2525529_0_0_11"/>
<keyword evidence="4" id="KW-1185">Reference proteome</keyword>
<accession>H5XPF1</accession>
<sequence>MRTRRTVAAAAAALLVPLAGGAFAHADTGREGTLAQQQQQQEEVDTDSDWEWIGIFGLLGLLGLVPRRRTTERTAHEPGRGARP</sequence>
<keyword evidence="2" id="KW-0732">Signal</keyword>
<evidence type="ECO:0000313" key="4">
    <source>
        <dbReference type="Proteomes" id="UP000002791"/>
    </source>
</evidence>
<protein>
    <recommendedName>
        <fullName evidence="5">MYXO-CTERM domain-containing protein</fullName>
    </recommendedName>
</protein>
<keyword evidence="1" id="KW-1133">Transmembrane helix</keyword>
<organism evidence="3 4">
    <name type="scientific">Saccharomonospora cyanea NA-134</name>
    <dbReference type="NCBI Taxonomy" id="882082"/>
    <lineage>
        <taxon>Bacteria</taxon>
        <taxon>Bacillati</taxon>
        <taxon>Actinomycetota</taxon>
        <taxon>Actinomycetes</taxon>
        <taxon>Pseudonocardiales</taxon>
        <taxon>Pseudonocardiaceae</taxon>
        <taxon>Saccharomonospora</taxon>
    </lineage>
</organism>
<dbReference type="AlphaFoldDB" id="H5XPF1"/>
<evidence type="ECO:0008006" key="5">
    <source>
        <dbReference type="Google" id="ProtNLM"/>
    </source>
</evidence>
<dbReference type="NCBIfam" id="NF041742">
    <property type="entry name" value="WGxxGxxG_fam"/>
    <property type="match status" value="1"/>
</dbReference>
<evidence type="ECO:0000256" key="1">
    <source>
        <dbReference type="SAM" id="Phobius"/>
    </source>
</evidence>
<gene>
    <name evidence="3" type="ORF">SaccyDRAFT_0043</name>
</gene>
<dbReference type="Proteomes" id="UP000002791">
    <property type="component" value="Chromosome"/>
</dbReference>
<dbReference type="EMBL" id="CM001440">
    <property type="protein sequence ID" value="EHR58985.1"/>
    <property type="molecule type" value="Genomic_DNA"/>
</dbReference>
<reference evidence="3 4" key="1">
    <citation type="submission" date="2011-11" db="EMBL/GenBank/DDBJ databases">
        <title>The Noncontiguous Finished sequence of Saccharomonospora cyanea NA-134.</title>
        <authorList>
            <consortium name="US DOE Joint Genome Institute"/>
            <person name="Lucas S."/>
            <person name="Han J."/>
            <person name="Lapidus A."/>
            <person name="Cheng J.-F."/>
            <person name="Goodwin L."/>
            <person name="Pitluck S."/>
            <person name="Peters L."/>
            <person name="Ovchinnikova G."/>
            <person name="Lu M."/>
            <person name="Detter J.C."/>
            <person name="Han C."/>
            <person name="Tapia R."/>
            <person name="Land M."/>
            <person name="Hauser L."/>
            <person name="Kyrpides N."/>
            <person name="Ivanova N."/>
            <person name="Pagani I."/>
            <person name="Brambilla E.-M."/>
            <person name="Klenk H.-P."/>
            <person name="Woyke T."/>
        </authorList>
    </citation>
    <scope>NUCLEOTIDE SEQUENCE [LARGE SCALE GENOMIC DNA]</scope>
    <source>
        <strain evidence="3 4">NA-134</strain>
    </source>
</reference>
<keyword evidence="1" id="KW-0472">Membrane</keyword>
<evidence type="ECO:0000313" key="3">
    <source>
        <dbReference type="EMBL" id="EHR58985.1"/>
    </source>
</evidence>
<feature type="signal peptide" evidence="2">
    <location>
        <begin position="1"/>
        <end position="24"/>
    </location>
</feature>
<feature type="transmembrane region" description="Helical" evidence="1">
    <location>
        <begin position="50"/>
        <end position="66"/>
    </location>
</feature>
<feature type="chain" id="PRO_5039008455" description="MYXO-CTERM domain-containing protein" evidence="2">
    <location>
        <begin position="25"/>
        <end position="84"/>
    </location>
</feature>
<evidence type="ECO:0000256" key="2">
    <source>
        <dbReference type="SAM" id="SignalP"/>
    </source>
</evidence>
<name>H5XPF1_9PSEU</name>
<keyword evidence="1" id="KW-0812">Transmembrane</keyword>